<feature type="non-terminal residue" evidence="1">
    <location>
        <position position="31"/>
    </location>
</feature>
<evidence type="ECO:0000313" key="1">
    <source>
        <dbReference type="EMBL" id="SVE00582.1"/>
    </source>
</evidence>
<name>A0A382ZYL5_9ZZZZ</name>
<protein>
    <submittedName>
        <fullName evidence="1">Uncharacterized protein</fullName>
    </submittedName>
</protein>
<organism evidence="1">
    <name type="scientific">marine metagenome</name>
    <dbReference type="NCBI Taxonomy" id="408172"/>
    <lineage>
        <taxon>unclassified sequences</taxon>
        <taxon>metagenomes</taxon>
        <taxon>ecological metagenomes</taxon>
    </lineage>
</organism>
<dbReference type="AlphaFoldDB" id="A0A382ZYL5"/>
<dbReference type="EMBL" id="UINC01187717">
    <property type="protein sequence ID" value="SVE00582.1"/>
    <property type="molecule type" value="Genomic_DNA"/>
</dbReference>
<accession>A0A382ZYL5</accession>
<sequence>MSKTYTAALVGCGRMGATIDDEVRDRPNSFM</sequence>
<gene>
    <name evidence="1" type="ORF">METZ01_LOCUS453436</name>
</gene>
<proteinExistence type="predicted"/>
<reference evidence="1" key="1">
    <citation type="submission" date="2018-05" db="EMBL/GenBank/DDBJ databases">
        <authorList>
            <person name="Lanie J.A."/>
            <person name="Ng W.-L."/>
            <person name="Kazmierczak K.M."/>
            <person name="Andrzejewski T.M."/>
            <person name="Davidsen T.M."/>
            <person name="Wayne K.J."/>
            <person name="Tettelin H."/>
            <person name="Glass J.I."/>
            <person name="Rusch D."/>
            <person name="Podicherti R."/>
            <person name="Tsui H.-C.T."/>
            <person name="Winkler M.E."/>
        </authorList>
    </citation>
    <scope>NUCLEOTIDE SEQUENCE</scope>
</reference>